<protein>
    <recommendedName>
        <fullName evidence="2">NADH dehydrogenase [ubiquinone] 1 alpha subcomplex subunit 12</fullName>
    </recommendedName>
</protein>
<dbReference type="OrthoDB" id="274641at2759"/>
<accession>A0A2G8JYS6</accession>
<name>A0A2G8JYS6_STIJA</name>
<dbReference type="GO" id="GO:0005743">
    <property type="term" value="C:mitochondrial inner membrane"/>
    <property type="evidence" value="ECO:0007669"/>
    <property type="project" value="UniProtKB-SubCell"/>
</dbReference>
<dbReference type="GO" id="GO:0006979">
    <property type="term" value="P:response to oxidative stress"/>
    <property type="evidence" value="ECO:0007669"/>
    <property type="project" value="TreeGrafter"/>
</dbReference>
<dbReference type="PANTHER" id="PTHR12910">
    <property type="entry name" value="NADH-UBIQUINONE OXIDOREDUCTASE SUBUNIT B17.2"/>
    <property type="match status" value="1"/>
</dbReference>
<dbReference type="EMBL" id="MRZV01001074">
    <property type="protein sequence ID" value="PIK40893.1"/>
    <property type="molecule type" value="Genomic_DNA"/>
</dbReference>
<comment type="similarity">
    <text evidence="1 2">Belongs to the complex I NDUFA12 subunit family.</text>
</comment>
<dbReference type="AlphaFoldDB" id="A0A2G8JYS6"/>
<feature type="compositionally biased region" description="Basic and acidic residues" evidence="3">
    <location>
        <begin position="129"/>
        <end position="140"/>
    </location>
</feature>
<evidence type="ECO:0000313" key="5">
    <source>
        <dbReference type="Proteomes" id="UP000230750"/>
    </source>
</evidence>
<organism evidence="4 5">
    <name type="scientific">Stichopus japonicus</name>
    <name type="common">Sea cucumber</name>
    <dbReference type="NCBI Taxonomy" id="307972"/>
    <lineage>
        <taxon>Eukaryota</taxon>
        <taxon>Metazoa</taxon>
        <taxon>Echinodermata</taxon>
        <taxon>Eleutherozoa</taxon>
        <taxon>Echinozoa</taxon>
        <taxon>Holothuroidea</taxon>
        <taxon>Aspidochirotacea</taxon>
        <taxon>Aspidochirotida</taxon>
        <taxon>Stichopodidae</taxon>
        <taxon>Apostichopus</taxon>
    </lineage>
</organism>
<evidence type="ECO:0000256" key="1">
    <source>
        <dbReference type="ARBA" id="ARBA00007355"/>
    </source>
</evidence>
<dbReference type="InterPro" id="IPR007763">
    <property type="entry name" value="NDUFA12"/>
</dbReference>
<dbReference type="STRING" id="307972.A0A2G8JYS6"/>
<keyword evidence="5" id="KW-1185">Reference proteome</keyword>
<proteinExistence type="inferred from homology"/>
<dbReference type="PANTHER" id="PTHR12910:SF2">
    <property type="entry name" value="NADH DEHYDROGENASE [UBIQUINONE] 1 ALPHA SUBCOMPLEX SUBUNIT 12"/>
    <property type="match status" value="1"/>
</dbReference>
<dbReference type="Proteomes" id="UP000230750">
    <property type="component" value="Unassembled WGS sequence"/>
</dbReference>
<keyword evidence="2" id="KW-0813">Transport</keyword>
<keyword evidence="2" id="KW-0496">Mitochondrion</keyword>
<dbReference type="GO" id="GO:0045271">
    <property type="term" value="C:respiratory chain complex I"/>
    <property type="evidence" value="ECO:0007669"/>
    <property type="project" value="InterPro"/>
</dbReference>
<comment type="subcellular location">
    <subcellularLocation>
        <location evidence="2">Mitochondrion inner membrane</location>
        <topology evidence="2">Peripheral membrane protein</topology>
        <orientation evidence="2">Matrix side</orientation>
    </subcellularLocation>
</comment>
<feature type="compositionally biased region" description="Polar residues" evidence="3">
    <location>
        <begin position="118"/>
        <end position="128"/>
    </location>
</feature>
<reference evidence="4 5" key="1">
    <citation type="journal article" date="2017" name="PLoS Biol.">
        <title>The sea cucumber genome provides insights into morphological evolution and visceral regeneration.</title>
        <authorList>
            <person name="Zhang X."/>
            <person name="Sun L."/>
            <person name="Yuan J."/>
            <person name="Sun Y."/>
            <person name="Gao Y."/>
            <person name="Zhang L."/>
            <person name="Li S."/>
            <person name="Dai H."/>
            <person name="Hamel J.F."/>
            <person name="Liu C."/>
            <person name="Yu Y."/>
            <person name="Liu S."/>
            <person name="Lin W."/>
            <person name="Guo K."/>
            <person name="Jin S."/>
            <person name="Xu P."/>
            <person name="Storey K.B."/>
            <person name="Huan P."/>
            <person name="Zhang T."/>
            <person name="Zhou Y."/>
            <person name="Zhang J."/>
            <person name="Lin C."/>
            <person name="Li X."/>
            <person name="Xing L."/>
            <person name="Huo D."/>
            <person name="Sun M."/>
            <person name="Wang L."/>
            <person name="Mercier A."/>
            <person name="Li F."/>
            <person name="Yang H."/>
            <person name="Xiang J."/>
        </authorList>
    </citation>
    <scope>NUCLEOTIDE SEQUENCE [LARGE SCALE GENOMIC DNA]</scope>
    <source>
        <strain evidence="4">Shaxun</strain>
        <tissue evidence="4">Muscle</tissue>
    </source>
</reference>
<evidence type="ECO:0000256" key="3">
    <source>
        <dbReference type="SAM" id="MobiDB-lite"/>
    </source>
</evidence>
<keyword evidence="2" id="KW-0472">Membrane</keyword>
<keyword evidence="2" id="KW-0999">Mitochondrion inner membrane</keyword>
<sequence>MANSIGAVSRRFFETIRVNGGIRGCCWKLLRGEDLRIGTLIGEDRYGNRYYQNNNYFVARHRWVEYRKDRYWDFDASLVPPEWHRWLHLMTDEPPTTAPLIDRKFIWKEHEENLSGTKRQYVPSTTTRPKIEEWIPPKQS</sequence>
<keyword evidence="2" id="KW-0679">Respiratory chain</keyword>
<evidence type="ECO:0000313" key="4">
    <source>
        <dbReference type="EMBL" id="PIK40893.1"/>
    </source>
</evidence>
<dbReference type="Pfam" id="PF05071">
    <property type="entry name" value="NDUFA12"/>
    <property type="match status" value="1"/>
</dbReference>
<comment type="subunit">
    <text evidence="2">Complex I is composed of 45 different subunits.</text>
</comment>
<evidence type="ECO:0000256" key="2">
    <source>
        <dbReference type="RuleBase" id="RU363103"/>
    </source>
</evidence>
<gene>
    <name evidence="4" type="ORF">BSL78_22249</name>
</gene>
<feature type="region of interest" description="Disordered" evidence="3">
    <location>
        <begin position="118"/>
        <end position="140"/>
    </location>
</feature>
<keyword evidence="2" id="KW-0249">Electron transport</keyword>
<comment type="caution">
    <text evidence="4">The sequence shown here is derived from an EMBL/GenBank/DDBJ whole genome shotgun (WGS) entry which is preliminary data.</text>
</comment>
<comment type="function">
    <text evidence="2">Accessory subunit of the mitochondrial membrane respiratory chain NADH dehydrogenase (Complex I), that is believed not to be involved in catalysis. Complex I functions in the transfer of electrons from NADH to the respiratory chain. The immediate electron acceptor for the enzyme is believed to be ubiquinone.</text>
</comment>